<dbReference type="OrthoDB" id="3019750at2759"/>
<organism evidence="3 4">
    <name type="scientific">Pholiota conissans</name>
    <dbReference type="NCBI Taxonomy" id="109636"/>
    <lineage>
        <taxon>Eukaryota</taxon>
        <taxon>Fungi</taxon>
        <taxon>Dikarya</taxon>
        <taxon>Basidiomycota</taxon>
        <taxon>Agaricomycotina</taxon>
        <taxon>Agaricomycetes</taxon>
        <taxon>Agaricomycetidae</taxon>
        <taxon>Agaricales</taxon>
        <taxon>Agaricineae</taxon>
        <taxon>Strophariaceae</taxon>
        <taxon>Pholiota</taxon>
    </lineage>
</organism>
<dbReference type="EMBL" id="MU155156">
    <property type="protein sequence ID" value="KAF9483248.1"/>
    <property type="molecule type" value="Genomic_DNA"/>
</dbReference>
<gene>
    <name evidence="3" type="ORF">BDN70DRAFT_874121</name>
</gene>
<evidence type="ECO:0000256" key="2">
    <source>
        <dbReference type="SAM" id="Phobius"/>
    </source>
</evidence>
<reference evidence="3" key="1">
    <citation type="submission" date="2020-11" db="EMBL/GenBank/DDBJ databases">
        <authorList>
            <consortium name="DOE Joint Genome Institute"/>
            <person name="Ahrendt S."/>
            <person name="Riley R."/>
            <person name="Andreopoulos W."/>
            <person name="Labutti K."/>
            <person name="Pangilinan J."/>
            <person name="Ruiz-Duenas F.J."/>
            <person name="Barrasa J.M."/>
            <person name="Sanchez-Garcia M."/>
            <person name="Camarero S."/>
            <person name="Miyauchi S."/>
            <person name="Serrano A."/>
            <person name="Linde D."/>
            <person name="Babiker R."/>
            <person name="Drula E."/>
            <person name="Ayuso-Fernandez I."/>
            <person name="Pacheco R."/>
            <person name="Padilla G."/>
            <person name="Ferreira P."/>
            <person name="Barriuso J."/>
            <person name="Kellner H."/>
            <person name="Castanera R."/>
            <person name="Alfaro M."/>
            <person name="Ramirez L."/>
            <person name="Pisabarro A.G."/>
            <person name="Kuo A."/>
            <person name="Tritt A."/>
            <person name="Lipzen A."/>
            <person name="He G."/>
            <person name="Yan M."/>
            <person name="Ng V."/>
            <person name="Cullen D."/>
            <person name="Martin F."/>
            <person name="Rosso M.-N."/>
            <person name="Henrissat B."/>
            <person name="Hibbett D."/>
            <person name="Martinez A.T."/>
            <person name="Grigoriev I.V."/>
        </authorList>
    </citation>
    <scope>NUCLEOTIDE SEQUENCE</scope>
    <source>
        <strain evidence="3">CIRM-BRFM 674</strain>
    </source>
</reference>
<keyword evidence="4" id="KW-1185">Reference proteome</keyword>
<sequence>MPLRRAISIWPEPIPITLKVLPYVVLAFVLEGLLYGIHLVIFCLCVRVLLPRRRKLQRMMLGAIIVMFILATIDVAMSWRLFLGHTHFLYGGTSATFLRAVQPKIIIHLVNNVLADSLLLIRCFVVWSRRKIILYIGGALLCAITVVGIISEGTTSFRLKQFIAVYNIANLVWNLAITILTAGKIIWIAREASQVVGPKILPHYHFAIAVLVESGMLYTISSILVLALLRTPYVLIAAAIAIRLTSIVPILIIVQVALGRSIQDVQRTISRLQGETTTQEIVLDTIISTAHDHDTEAVLRDNASEEIATPEPAKEHSIYQDTTKI</sequence>
<feature type="transmembrane region" description="Helical" evidence="2">
    <location>
        <begin position="235"/>
        <end position="258"/>
    </location>
</feature>
<keyword evidence="2" id="KW-0472">Membrane</keyword>
<feature type="transmembrane region" description="Helical" evidence="2">
    <location>
        <begin position="204"/>
        <end position="229"/>
    </location>
</feature>
<accession>A0A9P6D543</accession>
<feature type="transmembrane region" description="Helical" evidence="2">
    <location>
        <begin position="61"/>
        <end position="82"/>
    </location>
</feature>
<feature type="transmembrane region" description="Helical" evidence="2">
    <location>
        <begin position="105"/>
        <end position="125"/>
    </location>
</feature>
<proteinExistence type="predicted"/>
<protein>
    <submittedName>
        <fullName evidence="3">Uncharacterized protein</fullName>
    </submittedName>
</protein>
<feature type="transmembrane region" description="Helical" evidence="2">
    <location>
        <begin position="20"/>
        <end position="49"/>
    </location>
</feature>
<dbReference type="AlphaFoldDB" id="A0A9P6D543"/>
<evidence type="ECO:0000256" key="1">
    <source>
        <dbReference type="SAM" id="MobiDB-lite"/>
    </source>
</evidence>
<feature type="compositionally biased region" description="Basic and acidic residues" evidence="1">
    <location>
        <begin position="312"/>
        <end position="325"/>
    </location>
</feature>
<comment type="caution">
    <text evidence="3">The sequence shown here is derived from an EMBL/GenBank/DDBJ whole genome shotgun (WGS) entry which is preliminary data.</text>
</comment>
<feature type="region of interest" description="Disordered" evidence="1">
    <location>
        <begin position="305"/>
        <end position="325"/>
    </location>
</feature>
<keyword evidence="2" id="KW-1133">Transmembrane helix</keyword>
<dbReference type="Proteomes" id="UP000807469">
    <property type="component" value="Unassembled WGS sequence"/>
</dbReference>
<keyword evidence="2" id="KW-0812">Transmembrane</keyword>
<feature type="transmembrane region" description="Helical" evidence="2">
    <location>
        <begin position="163"/>
        <end position="183"/>
    </location>
</feature>
<evidence type="ECO:0000313" key="3">
    <source>
        <dbReference type="EMBL" id="KAF9483248.1"/>
    </source>
</evidence>
<feature type="transmembrane region" description="Helical" evidence="2">
    <location>
        <begin position="132"/>
        <end position="151"/>
    </location>
</feature>
<name>A0A9P6D543_9AGAR</name>
<evidence type="ECO:0000313" key="4">
    <source>
        <dbReference type="Proteomes" id="UP000807469"/>
    </source>
</evidence>